<organism evidence="1 2">
    <name type="scientific">Leptomonas pyrrhocoris</name>
    <name type="common">Firebug parasite</name>
    <dbReference type="NCBI Taxonomy" id="157538"/>
    <lineage>
        <taxon>Eukaryota</taxon>
        <taxon>Discoba</taxon>
        <taxon>Euglenozoa</taxon>
        <taxon>Kinetoplastea</taxon>
        <taxon>Metakinetoplastina</taxon>
        <taxon>Trypanosomatida</taxon>
        <taxon>Trypanosomatidae</taxon>
        <taxon>Leishmaniinae</taxon>
        <taxon>Leptomonas</taxon>
    </lineage>
</organism>
<dbReference type="RefSeq" id="XP_015653848.1">
    <property type="nucleotide sequence ID" value="XM_015807766.1"/>
</dbReference>
<sequence length="873" mass="94076">MIPSSALCRLASRAVKVFDMAPTTASPLSSSAHDFPQLVSCTRALVLLTKTRSESAADAHIVQCLQRCADHTLTTLRQFPATADVAPDVAVVLFGILRSSVGFWEAERSAQLAQQLNERVDALVLRTWRPRVLLAAVHAIAKACPSQAHLSFLRDALALLHHQEAQLSERDVATLLWCMAVLRVAETQERMWASLCKRAAFHLTRMNAVSRLTLSQALLLQHTCLCESQAELLRAVHEVNCEIERVGAAQGKLHQSGSQRGDRRGRRSAHFYAVSNTRNSRTDAPSQLTSQLLQYTTHSLSDEALVRLLLTLFTSGARAAAEEELPLVLAHLTQRTSLSERLCLQVLCFAQRYASLMGDRATTPSSDAHALLSSSTASSSKVSELVRGARQHVAQLLLQSARTGLARAPREVAEALCLEHHYYSCRGSSGPSTPTRVSKEALSADAVWEVIVAVLSKTFSGGSTALHSLDGAELWSWQCTRAYVRSVQDASAHTGNSPEASATQKDEPLKLDRLDLYSDVQRCWTNARERQAHCAELIAASAQSGGTQLLAYASGLHSSTALRLLETTVEEVQVGVRALSVATTLRLLSAVDEAPAVVLPLLHLLRPPLLSQLETHTSRTSGALAEVIRYLSNARSLGSGGLGSDGGGAGARLSAHPRVSDAVLDAYVRLLAQEGQHPLPPVQASLLLWCLQERQRRPAALESALMILMTRRLGQSAPFLSAASLPIEAMCNLVELANGLPLAQGDATATATRTVILTTVLDHLVQRCIPACTTADGLVAAGLLLRLDVIGEFQRVSEMAAALDRRGAELLLKGSAEWTPTQKAYLIAALVCAQAAPSEELLRALHSKDHVGTSISFAEEETETLTRKKSVAP</sequence>
<dbReference type="EMBL" id="LGTL01000025">
    <property type="protein sequence ID" value="KPA75409.1"/>
    <property type="molecule type" value="Genomic_DNA"/>
</dbReference>
<accession>A0A0M9FT47</accession>
<evidence type="ECO:0000313" key="1">
    <source>
        <dbReference type="EMBL" id="KPA75409.1"/>
    </source>
</evidence>
<evidence type="ECO:0000313" key="2">
    <source>
        <dbReference type="Proteomes" id="UP000037923"/>
    </source>
</evidence>
<dbReference type="Proteomes" id="UP000037923">
    <property type="component" value="Unassembled WGS sequence"/>
</dbReference>
<dbReference type="GeneID" id="26908963"/>
<dbReference type="VEuPathDB" id="TriTrypDB:LpyrH10_25_1770"/>
<protein>
    <submittedName>
        <fullName evidence="1">Uncharacterized protein</fullName>
    </submittedName>
</protein>
<dbReference type="AlphaFoldDB" id="A0A0M9FT47"/>
<reference evidence="1 2" key="1">
    <citation type="submission" date="2015-07" db="EMBL/GenBank/DDBJ databases">
        <title>High-quality genome of monoxenous trypanosomatid Leptomonas pyrrhocoris.</title>
        <authorList>
            <person name="Flegontov P."/>
            <person name="Butenko A."/>
            <person name="Firsov S."/>
            <person name="Vlcek C."/>
            <person name="Logacheva M.D."/>
            <person name="Field M."/>
            <person name="Filatov D."/>
            <person name="Flegontova O."/>
            <person name="Gerasimov E."/>
            <person name="Jackson A.P."/>
            <person name="Kelly S."/>
            <person name="Opperdoes F."/>
            <person name="O'Reilly A."/>
            <person name="Votypka J."/>
            <person name="Yurchenko V."/>
            <person name="Lukes J."/>
        </authorList>
    </citation>
    <scope>NUCLEOTIDE SEQUENCE [LARGE SCALE GENOMIC DNA]</scope>
    <source>
        <strain evidence="1">H10</strain>
    </source>
</reference>
<dbReference type="OrthoDB" id="273018at2759"/>
<comment type="caution">
    <text evidence="1">The sequence shown here is derived from an EMBL/GenBank/DDBJ whole genome shotgun (WGS) entry which is preliminary data.</text>
</comment>
<keyword evidence="2" id="KW-1185">Reference proteome</keyword>
<dbReference type="OMA" id="KACPSQA"/>
<gene>
    <name evidence="1" type="ORF">ABB37_08679</name>
</gene>
<proteinExistence type="predicted"/>
<name>A0A0M9FT47_LEPPY</name>